<dbReference type="GO" id="GO:0009247">
    <property type="term" value="P:glycolipid biosynthetic process"/>
    <property type="evidence" value="ECO:0007669"/>
    <property type="project" value="InterPro"/>
</dbReference>
<dbReference type="RefSeq" id="WP_185254973.1">
    <property type="nucleotide sequence ID" value="NZ_JACKXE010000002.1"/>
</dbReference>
<dbReference type="InterPro" id="IPR050519">
    <property type="entry name" value="Glycosyltransf_28_UgtP"/>
</dbReference>
<dbReference type="PANTHER" id="PTHR43025">
    <property type="entry name" value="MONOGALACTOSYLDIACYLGLYCEROL SYNTHASE"/>
    <property type="match status" value="1"/>
</dbReference>
<keyword evidence="2" id="KW-0328">Glycosyltransferase</keyword>
<dbReference type="Proteomes" id="UP000523955">
    <property type="component" value="Unassembled WGS sequence"/>
</dbReference>
<evidence type="ECO:0000313" key="5">
    <source>
        <dbReference type="EMBL" id="MBB6629748.1"/>
    </source>
</evidence>
<keyword evidence="6" id="KW-1185">Reference proteome</keyword>
<dbReference type="Pfam" id="PF06925">
    <property type="entry name" value="MGDG_synth"/>
    <property type="match status" value="1"/>
</dbReference>
<evidence type="ECO:0000313" key="6">
    <source>
        <dbReference type="Proteomes" id="UP000523955"/>
    </source>
</evidence>
<evidence type="ECO:0000256" key="2">
    <source>
        <dbReference type="ARBA" id="ARBA00022676"/>
    </source>
</evidence>
<accession>A0A7X0RK01</accession>
<protein>
    <submittedName>
        <fullName evidence="5">Glycosyltransferase</fullName>
    </submittedName>
</protein>
<dbReference type="GO" id="GO:0016020">
    <property type="term" value="C:membrane"/>
    <property type="evidence" value="ECO:0007669"/>
    <property type="project" value="GOC"/>
</dbReference>
<dbReference type="SUPFAM" id="SSF53756">
    <property type="entry name" value="UDP-Glycosyltransferase/glycogen phosphorylase"/>
    <property type="match status" value="1"/>
</dbReference>
<gene>
    <name evidence="5" type="ORF">H5V45_20695</name>
</gene>
<proteinExistence type="inferred from homology"/>
<dbReference type="Gene3D" id="3.40.50.2000">
    <property type="entry name" value="Glycogen Phosphorylase B"/>
    <property type="match status" value="1"/>
</dbReference>
<dbReference type="GO" id="GO:0016758">
    <property type="term" value="F:hexosyltransferase activity"/>
    <property type="evidence" value="ECO:0007669"/>
    <property type="project" value="InterPro"/>
</dbReference>
<keyword evidence="3 5" id="KW-0808">Transferase</keyword>
<dbReference type="Pfam" id="PF13692">
    <property type="entry name" value="Glyco_trans_1_4"/>
    <property type="match status" value="1"/>
</dbReference>
<comment type="caution">
    <text evidence="5">The sequence shown here is derived from an EMBL/GenBank/DDBJ whole genome shotgun (WGS) entry which is preliminary data.</text>
</comment>
<dbReference type="AlphaFoldDB" id="A0A7X0RK01"/>
<dbReference type="InterPro" id="IPR009695">
    <property type="entry name" value="Diacylglyc_glucosyltr_N"/>
</dbReference>
<comment type="similarity">
    <text evidence="1">Belongs to the glycosyltransferase 28 family.</text>
</comment>
<reference evidence="5 6" key="1">
    <citation type="submission" date="2020-08" db="EMBL/GenBank/DDBJ databases">
        <authorList>
            <person name="Seo M.-J."/>
        </authorList>
    </citation>
    <scope>NUCLEOTIDE SEQUENCE [LARGE SCALE GENOMIC DNA]</scope>
    <source>
        <strain evidence="5 6">KIGAM211</strain>
    </source>
</reference>
<organism evidence="5 6">
    <name type="scientific">Nocardioides luti</name>
    <dbReference type="NCBI Taxonomy" id="2761101"/>
    <lineage>
        <taxon>Bacteria</taxon>
        <taxon>Bacillati</taxon>
        <taxon>Actinomycetota</taxon>
        <taxon>Actinomycetes</taxon>
        <taxon>Propionibacteriales</taxon>
        <taxon>Nocardioidaceae</taxon>
        <taxon>Nocardioides</taxon>
    </lineage>
</organism>
<evidence type="ECO:0000259" key="4">
    <source>
        <dbReference type="Pfam" id="PF06925"/>
    </source>
</evidence>
<dbReference type="PANTHER" id="PTHR43025:SF3">
    <property type="entry name" value="MONOGALACTOSYLDIACYLGLYCEROL SYNTHASE 1, CHLOROPLASTIC"/>
    <property type="match status" value="1"/>
</dbReference>
<name>A0A7X0RK01_9ACTN</name>
<evidence type="ECO:0000256" key="1">
    <source>
        <dbReference type="ARBA" id="ARBA00006962"/>
    </source>
</evidence>
<dbReference type="EMBL" id="JACKXE010000002">
    <property type="protein sequence ID" value="MBB6629748.1"/>
    <property type="molecule type" value="Genomic_DNA"/>
</dbReference>
<sequence>MTILRQPLDRRAPLGSSVEDGTVRPAVPRVLIVSASVGAGHDGAATELARQAAAAGYAVDRVDFLDLFPRGVGGLLRAAYRIQLRSAPATWGWLLARLEHGGGRRWAARVAARLTRKRLLRACAPDPTLAVSTYPLASQSLADLRLRGLLGCPVVTFLTDMSVHPLWVAPGADLHLALHAEPARQAARLGARGVRIVGPAVSPAFTAVTPTSRATARSRFRLPTEAPLGLVVAGSWGVGDIVRTVHDLLAAGVVTPVVVCGSNAALRRRLEKVPGVRTLGWVDDMASLMHACDIVVQNAGGLTSLEARECGLPVVTYRSLPGHGHSNSQALEIAGWTIWARERAELVPALLLALGHRPTVEPSVCVPWAGLLDQPLLMTA</sequence>
<evidence type="ECO:0000256" key="3">
    <source>
        <dbReference type="ARBA" id="ARBA00022679"/>
    </source>
</evidence>
<feature type="domain" description="Diacylglycerol glucosyltransferase N-terminal" evidence="4">
    <location>
        <begin position="124"/>
        <end position="193"/>
    </location>
</feature>